<feature type="domain" description="Beta-lactamase-related" evidence="5">
    <location>
        <begin position="35"/>
        <end position="371"/>
    </location>
</feature>
<feature type="transmembrane region" description="Helical" evidence="3">
    <location>
        <begin position="530"/>
        <end position="552"/>
    </location>
</feature>
<dbReference type="Pfam" id="PF00144">
    <property type="entry name" value="Beta-lactamase"/>
    <property type="match status" value="1"/>
</dbReference>
<feature type="compositionally biased region" description="Acidic residues" evidence="2">
    <location>
        <begin position="583"/>
        <end position="592"/>
    </location>
</feature>
<comment type="caution">
    <text evidence="6">The sequence shown here is derived from an EMBL/GenBank/DDBJ whole genome shotgun (WGS) entry which is preliminary data.</text>
</comment>
<dbReference type="InterPro" id="IPR050491">
    <property type="entry name" value="AmpC-like"/>
</dbReference>
<dbReference type="InterPro" id="IPR001466">
    <property type="entry name" value="Beta-lactam-related"/>
</dbReference>
<evidence type="ECO:0000256" key="4">
    <source>
        <dbReference type="SAM" id="SignalP"/>
    </source>
</evidence>
<feature type="transmembrane region" description="Helical" evidence="3">
    <location>
        <begin position="716"/>
        <end position="737"/>
    </location>
</feature>
<dbReference type="InterPro" id="IPR012338">
    <property type="entry name" value="Beta-lactam/transpept-like"/>
</dbReference>
<evidence type="ECO:0000256" key="1">
    <source>
        <dbReference type="ARBA" id="ARBA00038215"/>
    </source>
</evidence>
<keyword evidence="7" id="KW-1185">Reference proteome</keyword>
<evidence type="ECO:0000256" key="2">
    <source>
        <dbReference type="SAM" id="MobiDB-lite"/>
    </source>
</evidence>
<feature type="transmembrane region" description="Helical" evidence="3">
    <location>
        <begin position="645"/>
        <end position="666"/>
    </location>
</feature>
<feature type="signal peptide" evidence="4">
    <location>
        <begin position="1"/>
        <end position="21"/>
    </location>
</feature>
<keyword evidence="3" id="KW-0472">Membrane</keyword>
<dbReference type="EMBL" id="JASJQH010000077">
    <property type="protein sequence ID" value="KAK9767447.1"/>
    <property type="molecule type" value="Genomic_DNA"/>
</dbReference>
<reference evidence="6 7" key="1">
    <citation type="submission" date="2023-04" db="EMBL/GenBank/DDBJ databases">
        <title>Genome of Basidiobolus ranarum AG-B5.</title>
        <authorList>
            <person name="Stajich J.E."/>
            <person name="Carter-House D."/>
            <person name="Gryganskyi A."/>
        </authorList>
    </citation>
    <scope>NUCLEOTIDE SEQUENCE [LARGE SCALE GENOMIC DNA]</scope>
    <source>
        <strain evidence="6 7">AG-B5</strain>
    </source>
</reference>
<feature type="chain" id="PRO_5046695391" description="Beta-lactamase-related domain-containing protein" evidence="4">
    <location>
        <begin position="22"/>
        <end position="741"/>
    </location>
</feature>
<keyword evidence="3" id="KW-0812">Transmembrane</keyword>
<keyword evidence="4" id="KW-0732">Signal</keyword>
<dbReference type="SUPFAM" id="SSF56601">
    <property type="entry name" value="beta-lactamase/transpeptidase-like"/>
    <property type="match status" value="1"/>
</dbReference>
<keyword evidence="3" id="KW-1133">Transmembrane helix</keyword>
<gene>
    <name evidence="6" type="ORF">K7432_002755</name>
</gene>
<dbReference type="Gene3D" id="3.40.710.10">
    <property type="entry name" value="DD-peptidase/beta-lactamase superfamily"/>
    <property type="match status" value="1"/>
</dbReference>
<evidence type="ECO:0000313" key="6">
    <source>
        <dbReference type="EMBL" id="KAK9767447.1"/>
    </source>
</evidence>
<comment type="similarity">
    <text evidence="1">Belongs to the peptidase S12 family.</text>
</comment>
<proteinExistence type="inferred from homology"/>
<feature type="transmembrane region" description="Helical" evidence="3">
    <location>
        <begin position="500"/>
        <end position="518"/>
    </location>
</feature>
<feature type="transmembrane region" description="Helical" evidence="3">
    <location>
        <begin position="678"/>
        <end position="696"/>
    </location>
</feature>
<sequence>MLFRLSSALALGSLVLSLTTAREITHEEVKRFTDDFFGRVIKQGQLPGAVVSVVKDGSVIYKSGYGYSDLESKSLADPSSTVVQVGSISKTFTATSLLQLYEKGLIELDQNINLYLRDEDQTQTFFLSTNNFKENVTASSLLTHTSGLDTKMLGTATIKPQNIPSSILPALENFPLRVREVNETQSYSNHGYTLLGHTVSKISKLPFAEYVRQHILEPLGMDASTFAPHNASDPTTVKIRSSEKYKFAVAYGKNPKTNEFERAPELYIALVPAGALVSTAEDMSKFMIAHLNHGSLSENQRILDPDTIDLMHSRQFGHNELIDGTCYGFFETNYGPGLRMISHGGDTVGQSSQMSLFPDKNLGIFVSYNVNDIMIRKEFVENFISHFYEPSESADPYDEEFFQVVPHWDYRAEYYEATFRPVGVSHSSFEKLISLEQQIVIKGYPDNILGVILPQSLQPLFGTDEVKLREVARHTFKVIDPISPGHMSKQYFTFKFDRELGGAIFLYAGSFDLPIVFERIEWYEKKIPQLSIFAIALSIMVIEAFYHAYFLISNYLYGREKSQFSYQKINGKKSKKVNKAKDSDDEEEDDTPEEVKSRIEEEKRKKERLAELQKKYVIPDDANIDDYEKTENNFSFKLLPQVPGILAWLYVTMFVSVGCLGYYYDLYELISLHRLPEAFRLVFMIPFAAVMVTVMFARHLFCWWGEIPGYQRQHRWFLAVLIASCVLLYFIVSNHLIMIHM</sequence>
<dbReference type="PANTHER" id="PTHR46825:SF9">
    <property type="entry name" value="BETA-LACTAMASE-RELATED DOMAIN-CONTAINING PROTEIN"/>
    <property type="match status" value="1"/>
</dbReference>
<evidence type="ECO:0000259" key="5">
    <source>
        <dbReference type="Pfam" id="PF00144"/>
    </source>
</evidence>
<evidence type="ECO:0000256" key="3">
    <source>
        <dbReference type="SAM" id="Phobius"/>
    </source>
</evidence>
<dbReference type="PANTHER" id="PTHR46825">
    <property type="entry name" value="D-ALANYL-D-ALANINE-CARBOXYPEPTIDASE/ENDOPEPTIDASE AMPH"/>
    <property type="match status" value="1"/>
</dbReference>
<organism evidence="6 7">
    <name type="scientific">Basidiobolus ranarum</name>
    <dbReference type="NCBI Taxonomy" id="34480"/>
    <lineage>
        <taxon>Eukaryota</taxon>
        <taxon>Fungi</taxon>
        <taxon>Fungi incertae sedis</taxon>
        <taxon>Zoopagomycota</taxon>
        <taxon>Entomophthoromycotina</taxon>
        <taxon>Basidiobolomycetes</taxon>
        <taxon>Basidiobolales</taxon>
        <taxon>Basidiobolaceae</taxon>
        <taxon>Basidiobolus</taxon>
    </lineage>
</organism>
<name>A0ABR2X0Z6_9FUNG</name>
<protein>
    <recommendedName>
        <fullName evidence="5">Beta-lactamase-related domain-containing protein</fullName>
    </recommendedName>
</protein>
<accession>A0ABR2X0Z6</accession>
<evidence type="ECO:0000313" key="7">
    <source>
        <dbReference type="Proteomes" id="UP001479436"/>
    </source>
</evidence>
<dbReference type="Proteomes" id="UP001479436">
    <property type="component" value="Unassembled WGS sequence"/>
</dbReference>
<feature type="region of interest" description="Disordered" evidence="2">
    <location>
        <begin position="577"/>
        <end position="600"/>
    </location>
</feature>